<dbReference type="Gene3D" id="1.10.357.10">
    <property type="entry name" value="Tetracycline Repressor, domain 2"/>
    <property type="match status" value="1"/>
</dbReference>
<sequence>MNQKSNQRAATKQAFLTALEGELVSGRALTVEAIAGRAQANKALVYRYFGGLSGLLAAYAADDQFMPSAAELRALCDPNLDALPPRVRFAQCVTACVAALAKRPATVQILLRLPSFDPPTLAALREGRARGIADIRQAFGASDSGLGFDSELAFNLLIAGVCQILGARRLSWLHEETELPELVASVSRTVRGLLIPPSAGNDREGEGRQR</sequence>
<dbReference type="HOGENOM" id="CLU_091688_2_0_0"/>
<name>L0DG61_SINAD</name>
<organism evidence="5 6">
    <name type="scientific">Singulisphaera acidiphila (strain ATCC BAA-1392 / DSM 18658 / VKM B-2454 / MOB10)</name>
    <dbReference type="NCBI Taxonomy" id="886293"/>
    <lineage>
        <taxon>Bacteria</taxon>
        <taxon>Pseudomonadati</taxon>
        <taxon>Planctomycetota</taxon>
        <taxon>Planctomycetia</taxon>
        <taxon>Isosphaerales</taxon>
        <taxon>Isosphaeraceae</taxon>
        <taxon>Singulisphaera</taxon>
    </lineage>
</organism>
<proteinExistence type="predicted"/>
<dbReference type="InterPro" id="IPR009057">
    <property type="entry name" value="Homeodomain-like_sf"/>
</dbReference>
<dbReference type="OrthoDB" id="9796019at2"/>
<dbReference type="EMBL" id="CP003364">
    <property type="protein sequence ID" value="AGA28252.1"/>
    <property type="molecule type" value="Genomic_DNA"/>
</dbReference>
<dbReference type="SUPFAM" id="SSF46689">
    <property type="entry name" value="Homeodomain-like"/>
    <property type="match status" value="1"/>
</dbReference>
<dbReference type="RefSeq" id="WP_015247382.1">
    <property type="nucleotide sequence ID" value="NC_019892.1"/>
</dbReference>
<evidence type="ECO:0000313" key="6">
    <source>
        <dbReference type="Proteomes" id="UP000010798"/>
    </source>
</evidence>
<accession>L0DG61</accession>
<evidence type="ECO:0000256" key="3">
    <source>
        <dbReference type="ARBA" id="ARBA00023163"/>
    </source>
</evidence>
<keyword evidence="1" id="KW-0805">Transcription regulation</keyword>
<dbReference type="PANTHER" id="PTHR30055">
    <property type="entry name" value="HTH-TYPE TRANSCRIPTIONAL REGULATOR RUTR"/>
    <property type="match status" value="1"/>
</dbReference>
<dbReference type="InterPro" id="IPR001647">
    <property type="entry name" value="HTH_TetR"/>
</dbReference>
<keyword evidence="2" id="KW-0238">DNA-binding</keyword>
<dbReference type="InterPro" id="IPR050109">
    <property type="entry name" value="HTH-type_TetR-like_transc_reg"/>
</dbReference>
<evidence type="ECO:0000259" key="4">
    <source>
        <dbReference type="Pfam" id="PF00440"/>
    </source>
</evidence>
<evidence type="ECO:0000256" key="1">
    <source>
        <dbReference type="ARBA" id="ARBA00023015"/>
    </source>
</evidence>
<evidence type="ECO:0000256" key="2">
    <source>
        <dbReference type="ARBA" id="ARBA00023125"/>
    </source>
</evidence>
<dbReference type="Pfam" id="PF00440">
    <property type="entry name" value="TetR_N"/>
    <property type="match status" value="1"/>
</dbReference>
<dbReference type="KEGG" id="saci:Sinac_4029"/>
<dbReference type="GO" id="GO:0003700">
    <property type="term" value="F:DNA-binding transcription factor activity"/>
    <property type="evidence" value="ECO:0007669"/>
    <property type="project" value="TreeGrafter"/>
</dbReference>
<keyword evidence="3" id="KW-0804">Transcription</keyword>
<dbReference type="AlphaFoldDB" id="L0DG61"/>
<gene>
    <name evidence="5" type="ordered locus">Sinac_4029</name>
</gene>
<reference evidence="5 6" key="1">
    <citation type="submission" date="2012-02" db="EMBL/GenBank/DDBJ databases">
        <title>Complete sequence of chromosome of Singulisphaera acidiphila DSM 18658.</title>
        <authorList>
            <consortium name="US DOE Joint Genome Institute (JGI-PGF)"/>
            <person name="Lucas S."/>
            <person name="Copeland A."/>
            <person name="Lapidus A."/>
            <person name="Glavina del Rio T."/>
            <person name="Dalin E."/>
            <person name="Tice H."/>
            <person name="Bruce D."/>
            <person name="Goodwin L."/>
            <person name="Pitluck S."/>
            <person name="Peters L."/>
            <person name="Ovchinnikova G."/>
            <person name="Chertkov O."/>
            <person name="Kyrpides N."/>
            <person name="Mavromatis K."/>
            <person name="Ivanova N."/>
            <person name="Brettin T."/>
            <person name="Detter J.C."/>
            <person name="Han C."/>
            <person name="Larimer F."/>
            <person name="Land M."/>
            <person name="Hauser L."/>
            <person name="Markowitz V."/>
            <person name="Cheng J.-F."/>
            <person name="Hugenholtz P."/>
            <person name="Woyke T."/>
            <person name="Wu D."/>
            <person name="Tindall B."/>
            <person name="Pomrenke H."/>
            <person name="Brambilla E."/>
            <person name="Klenk H.-P."/>
            <person name="Eisen J.A."/>
        </authorList>
    </citation>
    <scope>NUCLEOTIDE SEQUENCE [LARGE SCALE GENOMIC DNA]</scope>
    <source>
        <strain evidence="6">ATCC BAA-1392 / DSM 18658 / VKM B-2454 / MOB10</strain>
    </source>
</reference>
<dbReference type="Proteomes" id="UP000010798">
    <property type="component" value="Chromosome"/>
</dbReference>
<dbReference type="PANTHER" id="PTHR30055:SF234">
    <property type="entry name" value="HTH-TYPE TRANSCRIPTIONAL REGULATOR BETI"/>
    <property type="match status" value="1"/>
</dbReference>
<dbReference type="GO" id="GO:0000976">
    <property type="term" value="F:transcription cis-regulatory region binding"/>
    <property type="evidence" value="ECO:0007669"/>
    <property type="project" value="TreeGrafter"/>
</dbReference>
<evidence type="ECO:0000313" key="5">
    <source>
        <dbReference type="EMBL" id="AGA28252.1"/>
    </source>
</evidence>
<keyword evidence="6" id="KW-1185">Reference proteome</keyword>
<feature type="domain" description="HTH tetR-type" evidence="4">
    <location>
        <begin position="28"/>
        <end position="58"/>
    </location>
</feature>
<protein>
    <submittedName>
        <fullName evidence="5">Transcriptional regulator, tetR family</fullName>
    </submittedName>
</protein>
<dbReference type="eggNOG" id="COG1309">
    <property type="taxonomic scope" value="Bacteria"/>
</dbReference>